<evidence type="ECO:0000256" key="2">
    <source>
        <dbReference type="ARBA" id="ARBA00008807"/>
    </source>
</evidence>
<feature type="transmembrane region" description="Helical" evidence="9">
    <location>
        <begin position="404"/>
        <end position="430"/>
    </location>
</feature>
<feature type="transmembrane region" description="Helical" evidence="9">
    <location>
        <begin position="195"/>
        <end position="212"/>
    </location>
</feature>
<organism evidence="10 11">
    <name type="scientific">Myxozyma melibiosi</name>
    <dbReference type="NCBI Taxonomy" id="54550"/>
    <lineage>
        <taxon>Eukaryota</taxon>
        <taxon>Fungi</taxon>
        <taxon>Dikarya</taxon>
        <taxon>Ascomycota</taxon>
        <taxon>Saccharomycotina</taxon>
        <taxon>Lipomycetes</taxon>
        <taxon>Lipomycetales</taxon>
        <taxon>Lipomycetaceae</taxon>
        <taxon>Myxozyma</taxon>
    </lineage>
</organism>
<dbReference type="InterPro" id="IPR004648">
    <property type="entry name" value="Oligpept_transpt"/>
</dbReference>
<comment type="subcellular location">
    <subcellularLocation>
        <location evidence="1">Membrane</location>
        <topology evidence="1">Multi-pass membrane protein</topology>
    </subcellularLocation>
</comment>
<dbReference type="NCBIfam" id="TIGR00728">
    <property type="entry name" value="OPT_sfam"/>
    <property type="match status" value="1"/>
</dbReference>
<dbReference type="RefSeq" id="XP_064765903.1">
    <property type="nucleotide sequence ID" value="XM_064915572.1"/>
</dbReference>
<feature type="transmembrane region" description="Helical" evidence="9">
    <location>
        <begin position="165"/>
        <end position="183"/>
    </location>
</feature>
<feature type="transmembrane region" description="Helical" evidence="9">
    <location>
        <begin position="272"/>
        <end position="293"/>
    </location>
</feature>
<comment type="similarity">
    <text evidence="2">Belongs to the oligopeptide OPT transporter family.</text>
</comment>
<gene>
    <name evidence="10" type="ORF">BZA70DRAFT_96305</name>
</gene>
<reference evidence="10 11" key="1">
    <citation type="submission" date="2024-03" db="EMBL/GenBank/DDBJ databases">
        <title>Genome-scale model development and genomic sequencing of the oleaginous clade Lipomyces.</title>
        <authorList>
            <consortium name="Lawrence Berkeley National Laboratory"/>
            <person name="Czajka J.J."/>
            <person name="Han Y."/>
            <person name="Kim J."/>
            <person name="Mondo S.J."/>
            <person name="Hofstad B.A."/>
            <person name="Robles A."/>
            <person name="Haridas S."/>
            <person name="Riley R."/>
            <person name="LaButti K."/>
            <person name="Pangilinan J."/>
            <person name="Andreopoulos W."/>
            <person name="Lipzen A."/>
            <person name="Yan J."/>
            <person name="Wang M."/>
            <person name="Ng V."/>
            <person name="Grigoriev I.V."/>
            <person name="Spatafora J.W."/>
            <person name="Magnuson J.K."/>
            <person name="Baker S.E."/>
            <person name="Pomraning K.R."/>
        </authorList>
    </citation>
    <scope>NUCLEOTIDE SEQUENCE [LARGE SCALE GENOMIC DNA]</scope>
    <source>
        <strain evidence="10 11">Phaff 52-87</strain>
    </source>
</reference>
<evidence type="ECO:0000256" key="1">
    <source>
        <dbReference type="ARBA" id="ARBA00004141"/>
    </source>
</evidence>
<keyword evidence="11" id="KW-1185">Reference proteome</keyword>
<feature type="transmembrane region" description="Helical" evidence="9">
    <location>
        <begin position="773"/>
        <end position="790"/>
    </location>
</feature>
<dbReference type="GeneID" id="90041084"/>
<feature type="transmembrane region" description="Helical" evidence="9">
    <location>
        <begin position="664"/>
        <end position="684"/>
    </location>
</feature>
<dbReference type="Proteomes" id="UP001498771">
    <property type="component" value="Unassembled WGS sequence"/>
</dbReference>
<feature type="transmembrane region" description="Helical" evidence="9">
    <location>
        <begin position="802"/>
        <end position="824"/>
    </location>
</feature>
<evidence type="ECO:0000256" key="3">
    <source>
        <dbReference type="ARBA" id="ARBA00022448"/>
    </source>
</evidence>
<feature type="transmembrane region" description="Helical" evidence="9">
    <location>
        <begin position="576"/>
        <end position="597"/>
    </location>
</feature>
<comment type="caution">
    <text evidence="10">The sequence shown here is derived from an EMBL/GenBank/DDBJ whole genome shotgun (WGS) entry which is preliminary data.</text>
</comment>
<evidence type="ECO:0000256" key="5">
    <source>
        <dbReference type="ARBA" id="ARBA00022856"/>
    </source>
</evidence>
<evidence type="ECO:0000256" key="9">
    <source>
        <dbReference type="SAM" id="Phobius"/>
    </source>
</evidence>
<keyword evidence="5" id="KW-0571">Peptide transport</keyword>
<feature type="transmembrane region" description="Helical" evidence="9">
    <location>
        <begin position="548"/>
        <end position="569"/>
    </location>
</feature>
<accession>A0ABR1EZ40</accession>
<protein>
    <submittedName>
        <fullName evidence="10">OPT oligopeptide transporter protein-domain-containing protein</fullName>
    </submittedName>
</protein>
<evidence type="ECO:0000313" key="10">
    <source>
        <dbReference type="EMBL" id="KAK7202870.1"/>
    </source>
</evidence>
<proteinExistence type="inferred from homology"/>
<dbReference type="EMBL" id="JBBJBU010000015">
    <property type="protein sequence ID" value="KAK7202870.1"/>
    <property type="molecule type" value="Genomic_DNA"/>
</dbReference>
<keyword evidence="8 9" id="KW-0472">Membrane</keyword>
<feature type="transmembrane region" description="Helical" evidence="9">
    <location>
        <begin position="233"/>
        <end position="252"/>
    </location>
</feature>
<evidence type="ECO:0000256" key="7">
    <source>
        <dbReference type="ARBA" id="ARBA00022989"/>
    </source>
</evidence>
<keyword evidence="3" id="KW-0813">Transport</keyword>
<feature type="transmembrane region" description="Helical" evidence="9">
    <location>
        <begin position="485"/>
        <end position="503"/>
    </location>
</feature>
<evidence type="ECO:0000256" key="8">
    <source>
        <dbReference type="ARBA" id="ARBA00023136"/>
    </source>
</evidence>
<keyword evidence="7 9" id="KW-1133">Transmembrane helix</keyword>
<evidence type="ECO:0000313" key="11">
    <source>
        <dbReference type="Proteomes" id="UP001498771"/>
    </source>
</evidence>
<evidence type="ECO:0000256" key="6">
    <source>
        <dbReference type="ARBA" id="ARBA00022927"/>
    </source>
</evidence>
<dbReference type="PANTHER" id="PTHR22601">
    <property type="entry name" value="ISP4 LIKE PROTEIN"/>
    <property type="match status" value="1"/>
</dbReference>
<dbReference type="NCBIfam" id="TIGR00727">
    <property type="entry name" value="ISP4_OPT"/>
    <property type="match status" value="1"/>
</dbReference>
<feature type="transmembrane region" description="Helical" evidence="9">
    <location>
        <begin position="751"/>
        <end position="767"/>
    </location>
</feature>
<keyword evidence="6" id="KW-0653">Protein transport</keyword>
<feature type="transmembrane region" description="Helical" evidence="9">
    <location>
        <begin position="337"/>
        <end position="356"/>
    </location>
</feature>
<keyword evidence="4 9" id="KW-0812">Transmembrane</keyword>
<dbReference type="Pfam" id="PF03169">
    <property type="entry name" value="OPT"/>
    <property type="match status" value="1"/>
</dbReference>
<feature type="transmembrane region" description="Helical" evidence="9">
    <location>
        <begin position="696"/>
        <end position="714"/>
    </location>
</feature>
<dbReference type="InterPro" id="IPR004813">
    <property type="entry name" value="OPT"/>
</dbReference>
<feature type="transmembrane region" description="Helical" evidence="9">
    <location>
        <begin position="726"/>
        <end position="744"/>
    </location>
</feature>
<name>A0ABR1EZ40_9ASCO</name>
<evidence type="ECO:0000256" key="4">
    <source>
        <dbReference type="ARBA" id="ARBA00022692"/>
    </source>
</evidence>
<sequence>MTLTEKEDTSGVVVTTEFLPDHGLYDDIREKKVDVVVTETEGLMIHSYEHIIERIKSSGDMDDLLSEDADFVIEKLQSMDPAEALEVLAAAIDYHSNDINFPAATMAKIQRLVQGVEAYDEGEVVYDLDIRLEASMIKYYSPYPEVRSVVGPLDDPTIPVETFRVYLVAMVWVVIGAFVNQIMTYRRPSISLSSQVIQILIFPCGRFMQYVLPKKKIGFGRYKVDLNPGPWSFKEQVFCSIIVNCAATASIFNSYMPTMRLEMFYNQSWMNYSYSVLMGLAVQFFGFGMSGCLRRWAIYPTKAVWPTVLPVLQLNRTLLIPETKRNINGWTISKYRLFYILLLCSLVYLFLPDFLFKALSTFNWMTWIAPNNKNLAYVTGSLIGVGFNPIPTFDWSVVNYSRPLVVPFFSTANPFFGSVLGGLIVLICYYTNYKYSAYLPPNTSTVYDRFGNSYNTSRILTVDQQFNVTAYRDYSPPYISAGQNMYQATAYTIYTFAFVYVFASEWHTMVEALKGFYHGLRYRTGSNYDRYSDPMSTHMRNYKEVPDWWYLALLIASIGVGIAAVGAPAFPTQTPVYVVVVAVVVAVGLLIPFIVLYSTTGYFMSINNLGTILGGYLQPGNGLACIYTRTFAFGVDEQSELVVGDLKMAHYAKIPPRAVFRGQFIGTLIMIFVTSGVVEILVGMEDFCSFQNKSKFVCTFAHTLYADSLLMGVIGPARTFGELYPMFKWAFLIGACMAPPVFLIRKRFLRYLRFFHPVLFMGGLLRYGSTYNLSYYLPGFYASTAFMWYAKTRYLAWWSKYNYIISSGMAAGVAFGSILIFLALQLHPVKLEWWGNTVQDAGIDGDGSVPLMDLPEQGWFGLPPGSWQ</sequence>